<name>A0A6J4RDA0_9ACTN</name>
<dbReference type="AlphaFoldDB" id="A0A6J4RDA0"/>
<keyword evidence="1" id="KW-0378">Hydrolase</keyword>
<sequence length="445" mass="46194">MITRAGRPPLRDATVEIRDGRVTGVAPSSDDPHERVYDVLLPGFIDAHSHGRGLPVSAHGISGDGPLERYIVELRALTPLPAGDEALLAASDGLVTGITTTQVIHHTFAPPSDYAAAARAVAGGYAAAGARAAIALTITDRDEYGPREVAELEPRRGVGPDAFAALVGDLAGEAYGDGRVTIDAIGPVGPQWCSDEALRAIARAGAARRVHCHLLETRRQATLPGDPVARLEAAGLLAARTSVAHGIWLTPPQAARFAAAGSVIVQCPGSNQRLGVGHCPVREHLAAGIPVALGLDSHAAAEPADVFAEMRAALAEAEAGGSPLDPREVLAMATVGGARALCRDDLGVLEPGAQGDVVALDLPSAVGARDPIAEIVERATRHDVAAVWVGGNRARAAEAGAARERLEAQLRADERSRRARVAEVAALAGRIDAAWERRKRALRIP</sequence>
<dbReference type="GO" id="GO:0016810">
    <property type="term" value="F:hydrolase activity, acting on carbon-nitrogen (but not peptide) bonds"/>
    <property type="evidence" value="ECO:0007669"/>
    <property type="project" value="InterPro"/>
</dbReference>
<gene>
    <name evidence="3" type="ORF">AVDCRST_MAG38-908</name>
</gene>
<evidence type="ECO:0000313" key="3">
    <source>
        <dbReference type="EMBL" id="CAA9468002.1"/>
    </source>
</evidence>
<evidence type="ECO:0000259" key="2">
    <source>
        <dbReference type="Pfam" id="PF01979"/>
    </source>
</evidence>
<protein>
    <recommendedName>
        <fullName evidence="2">Amidohydrolase-related domain-containing protein</fullName>
    </recommendedName>
</protein>
<dbReference type="EMBL" id="CADCVJ010000063">
    <property type="protein sequence ID" value="CAA9468002.1"/>
    <property type="molecule type" value="Genomic_DNA"/>
</dbReference>
<dbReference type="Pfam" id="PF01979">
    <property type="entry name" value="Amidohydro_1"/>
    <property type="match status" value="1"/>
</dbReference>
<dbReference type="SUPFAM" id="SSF51556">
    <property type="entry name" value="Metallo-dependent hydrolases"/>
    <property type="match status" value="1"/>
</dbReference>
<dbReference type="InterPro" id="IPR011059">
    <property type="entry name" value="Metal-dep_hydrolase_composite"/>
</dbReference>
<organism evidence="3">
    <name type="scientific">uncultured Solirubrobacteraceae bacterium</name>
    <dbReference type="NCBI Taxonomy" id="1162706"/>
    <lineage>
        <taxon>Bacteria</taxon>
        <taxon>Bacillati</taxon>
        <taxon>Actinomycetota</taxon>
        <taxon>Thermoleophilia</taxon>
        <taxon>Solirubrobacterales</taxon>
        <taxon>Solirubrobacteraceae</taxon>
        <taxon>environmental samples</taxon>
    </lineage>
</organism>
<evidence type="ECO:0000256" key="1">
    <source>
        <dbReference type="ARBA" id="ARBA00022801"/>
    </source>
</evidence>
<reference evidence="3" key="1">
    <citation type="submission" date="2020-02" db="EMBL/GenBank/DDBJ databases">
        <authorList>
            <person name="Meier V. D."/>
        </authorList>
    </citation>
    <scope>NUCLEOTIDE SEQUENCE</scope>
    <source>
        <strain evidence="3">AVDCRST_MAG38</strain>
    </source>
</reference>
<dbReference type="InterPro" id="IPR006680">
    <property type="entry name" value="Amidohydro-rel"/>
</dbReference>
<dbReference type="PANTHER" id="PTHR43794:SF11">
    <property type="entry name" value="AMIDOHYDROLASE-RELATED DOMAIN-CONTAINING PROTEIN"/>
    <property type="match status" value="1"/>
</dbReference>
<dbReference type="Gene3D" id="2.30.40.10">
    <property type="entry name" value="Urease, subunit C, domain 1"/>
    <property type="match status" value="1"/>
</dbReference>
<dbReference type="SUPFAM" id="SSF51338">
    <property type="entry name" value="Composite domain of metallo-dependent hydrolases"/>
    <property type="match status" value="1"/>
</dbReference>
<accession>A0A6J4RDA0</accession>
<dbReference type="PANTHER" id="PTHR43794">
    <property type="entry name" value="AMINOHYDROLASE SSNA-RELATED"/>
    <property type="match status" value="1"/>
</dbReference>
<proteinExistence type="predicted"/>
<dbReference type="InterPro" id="IPR050287">
    <property type="entry name" value="MTA/SAH_deaminase"/>
</dbReference>
<dbReference type="InterPro" id="IPR032466">
    <property type="entry name" value="Metal_Hydrolase"/>
</dbReference>
<feature type="domain" description="Amidohydrolase-related" evidence="2">
    <location>
        <begin position="39"/>
        <end position="392"/>
    </location>
</feature>
<dbReference type="Gene3D" id="3.20.20.140">
    <property type="entry name" value="Metal-dependent hydrolases"/>
    <property type="match status" value="1"/>
</dbReference>